<dbReference type="RefSeq" id="WP_138223898.1">
    <property type="nucleotide sequence ID" value="NZ_CP040396.1"/>
</dbReference>
<evidence type="ECO:0000313" key="1">
    <source>
        <dbReference type="EMBL" id="QCT00736.1"/>
    </source>
</evidence>
<keyword evidence="2" id="KW-1185">Reference proteome</keyword>
<dbReference type="KEGG" id="palo:E6C60_0007"/>
<dbReference type="SUPFAM" id="SSF56059">
    <property type="entry name" value="Glutathione synthetase ATP-binding domain-like"/>
    <property type="match status" value="1"/>
</dbReference>
<reference evidence="1 2" key="1">
    <citation type="submission" date="2019-05" db="EMBL/GenBank/DDBJ databases">
        <authorList>
            <person name="Chen C."/>
        </authorList>
    </citation>
    <scope>NUCLEOTIDE SEQUENCE [LARGE SCALE GENOMIC DNA]</scope>
    <source>
        <strain evidence="1 2">HB172198</strain>
    </source>
</reference>
<organism evidence="1 2">
    <name type="scientific">Paenibacillus algicola</name>
    <dbReference type="NCBI Taxonomy" id="2565926"/>
    <lineage>
        <taxon>Bacteria</taxon>
        <taxon>Bacillati</taxon>
        <taxon>Bacillota</taxon>
        <taxon>Bacilli</taxon>
        <taxon>Bacillales</taxon>
        <taxon>Paenibacillaceae</taxon>
        <taxon>Paenibacillus</taxon>
    </lineage>
</organism>
<gene>
    <name evidence="1" type="ORF">E6C60_0007</name>
</gene>
<dbReference type="OrthoDB" id="7869153at2"/>
<evidence type="ECO:0000313" key="2">
    <source>
        <dbReference type="Proteomes" id="UP000300879"/>
    </source>
</evidence>
<sequence length="261" mass="29843">MTVQRVSSKWAKTKILLLNKDLASYVPDTRIYSLSELQQMLDAYNLVYIKPDQGTYGNGVMCAEKVTVPLSEHSGGISAQYILRYETSTEAYKELDSLHRAITQLCAGKEYIIQKGIRLLKQGGSPFDLRVLTQKTPDGGWESTGIIGRVAALQKIITNHHSGGTTAHFRSLMKEHMNMEETEQLRRKLKDLGVRTAKQLQKKYRNLKEIGLDIAIDERFDIWILEVNTKPALFPFKKFFKNPAVYRKVKKYALAYGRRKL</sequence>
<accession>A0A4P8XEL2</accession>
<dbReference type="Gene3D" id="3.30.470.20">
    <property type="entry name" value="ATP-grasp fold, B domain"/>
    <property type="match status" value="1"/>
</dbReference>
<name>A0A4P8XEL2_9BACL</name>
<dbReference type="Pfam" id="PF14398">
    <property type="entry name" value="ATPgrasp_YheCD"/>
    <property type="match status" value="1"/>
</dbReference>
<protein>
    <submittedName>
        <fullName evidence="1">Uncharacterized protein</fullName>
    </submittedName>
</protein>
<dbReference type="InterPro" id="IPR026838">
    <property type="entry name" value="YheC/D"/>
</dbReference>
<dbReference type="EMBL" id="CP040396">
    <property type="protein sequence ID" value="QCT00736.1"/>
    <property type="molecule type" value="Genomic_DNA"/>
</dbReference>
<proteinExistence type="predicted"/>
<dbReference type="Proteomes" id="UP000300879">
    <property type="component" value="Chromosome"/>
</dbReference>
<dbReference type="AlphaFoldDB" id="A0A4P8XEL2"/>